<proteinExistence type="inferred from homology"/>
<keyword evidence="5 6" id="KW-0350">Heme biosynthesis</keyword>
<feature type="domain" description="Amine oxidase" evidence="7">
    <location>
        <begin position="12"/>
        <end position="445"/>
    </location>
</feature>
<organism evidence="8">
    <name type="scientific">uncultured Truepera sp</name>
    <dbReference type="NCBI Taxonomy" id="543023"/>
    <lineage>
        <taxon>Bacteria</taxon>
        <taxon>Thermotogati</taxon>
        <taxon>Deinococcota</taxon>
        <taxon>Deinococci</taxon>
        <taxon>Trueperales</taxon>
        <taxon>Trueperaceae</taxon>
        <taxon>Truepera</taxon>
        <taxon>environmental samples</taxon>
    </lineage>
</organism>
<dbReference type="InterPro" id="IPR050464">
    <property type="entry name" value="Zeta_carotene_desat/Oxidored"/>
</dbReference>
<comment type="catalytic activity">
    <reaction evidence="6">
        <text>coproporphyrinogen III + 3 O2 = coproporphyrin III + 3 H2O2</text>
        <dbReference type="Rhea" id="RHEA:43436"/>
        <dbReference type="ChEBI" id="CHEBI:15379"/>
        <dbReference type="ChEBI" id="CHEBI:16240"/>
        <dbReference type="ChEBI" id="CHEBI:57309"/>
        <dbReference type="ChEBI" id="CHEBI:131725"/>
        <dbReference type="EC" id="1.3.3.15"/>
    </reaction>
</comment>
<evidence type="ECO:0000256" key="2">
    <source>
        <dbReference type="ARBA" id="ARBA00022630"/>
    </source>
</evidence>
<dbReference type="GO" id="GO:0006783">
    <property type="term" value="P:heme biosynthetic process"/>
    <property type="evidence" value="ECO:0007669"/>
    <property type="project" value="UniProtKB-UniRule"/>
</dbReference>
<sequence>MVKRVVIIGGGLAGLSTAFFLQQVRPDLHLSILEKEHETGGKVRSTLRGGYTVDWAANGFLPSVPDTLELARALGLELQEAAEVAKHRFLYRDGALHKLPASPPAFLASNLLLPSEKLRAAAEPLLGRAHDGEESVYDFVARHFGQGVAEAFAGPFVLGITAGDAKKLSLDALFPRFRALEQAHGSLVRALIKQRAVKKNANPDRPKRLTSFHGGSGRLVRALEEAFRGRLERGVSVEAVRPLARGFEMTRRNGEPLRADAVVLATPSFVAAQLVKPFSPVAAEALSEIRYADVQVFGLGYGRVDVPNALDGFGFLVPRGEGVRVLGVLYSSSIFPDQAPDGRVLLRVIAGGSVDPEFAALTPEEALRAVRRDLRVTMGIVAEPELVEHVPWPQGIPQYELGHLARVARAETALAGHPVLLTGNAYRGVGVNDTVRDARRTAEALSERLGAYE</sequence>
<comment type="pathway">
    <text evidence="6">Porphyrin-containing compound metabolism; protoheme biosynthesis.</text>
</comment>
<evidence type="ECO:0000256" key="6">
    <source>
        <dbReference type="RuleBase" id="RU364052"/>
    </source>
</evidence>
<dbReference type="InterPro" id="IPR004572">
    <property type="entry name" value="Protoporphyrinogen_oxidase"/>
</dbReference>
<keyword evidence="4 6" id="KW-0560">Oxidoreductase</keyword>
<dbReference type="Gene3D" id="3.50.50.60">
    <property type="entry name" value="FAD/NAD(P)-binding domain"/>
    <property type="match status" value="1"/>
</dbReference>
<dbReference type="EMBL" id="CADCWP010000111">
    <property type="protein sequence ID" value="CAA9569959.1"/>
    <property type="molecule type" value="Genomic_DNA"/>
</dbReference>
<protein>
    <recommendedName>
        <fullName evidence="6">Coproporphyrinogen III oxidase</fullName>
        <ecNumber evidence="6">1.3.3.15</ecNumber>
    </recommendedName>
</protein>
<evidence type="ECO:0000313" key="8">
    <source>
        <dbReference type="EMBL" id="CAA9569959.1"/>
    </source>
</evidence>
<keyword evidence="6" id="KW-0963">Cytoplasm</keyword>
<dbReference type="GO" id="GO:0004729">
    <property type="term" value="F:oxygen-dependent protoporphyrinogen oxidase activity"/>
    <property type="evidence" value="ECO:0007669"/>
    <property type="project" value="UniProtKB-UniRule"/>
</dbReference>
<accession>A0A6J4VAG3</accession>
<comment type="cofactor">
    <cofactor evidence="1 6">
        <name>FAD</name>
        <dbReference type="ChEBI" id="CHEBI:57692"/>
    </cofactor>
</comment>
<keyword evidence="3 6" id="KW-0274">FAD</keyword>
<dbReference type="GO" id="GO:0005737">
    <property type="term" value="C:cytoplasm"/>
    <property type="evidence" value="ECO:0007669"/>
    <property type="project" value="UniProtKB-SubCell"/>
</dbReference>
<evidence type="ECO:0000256" key="3">
    <source>
        <dbReference type="ARBA" id="ARBA00022827"/>
    </source>
</evidence>
<comment type="subcellular location">
    <subcellularLocation>
        <location evidence="6">Cytoplasm</location>
    </subcellularLocation>
</comment>
<name>A0A6J4VAG3_9DEIN</name>
<dbReference type="PANTHER" id="PTHR42923:SF3">
    <property type="entry name" value="PROTOPORPHYRINOGEN OXIDASE"/>
    <property type="match status" value="1"/>
</dbReference>
<dbReference type="PANTHER" id="PTHR42923">
    <property type="entry name" value="PROTOPORPHYRINOGEN OXIDASE"/>
    <property type="match status" value="1"/>
</dbReference>
<dbReference type="UniPathway" id="UPA00252"/>
<dbReference type="AlphaFoldDB" id="A0A6J4VAG3"/>
<dbReference type="Pfam" id="PF01593">
    <property type="entry name" value="Amino_oxidase"/>
    <property type="match status" value="1"/>
</dbReference>
<dbReference type="EC" id="1.3.3.15" evidence="6"/>
<dbReference type="InterPro" id="IPR036188">
    <property type="entry name" value="FAD/NAD-bd_sf"/>
</dbReference>
<dbReference type="NCBIfam" id="TIGR00562">
    <property type="entry name" value="proto_IX_ox"/>
    <property type="match status" value="1"/>
</dbReference>
<evidence type="ECO:0000256" key="5">
    <source>
        <dbReference type="ARBA" id="ARBA00023133"/>
    </source>
</evidence>
<evidence type="ECO:0000259" key="7">
    <source>
        <dbReference type="Pfam" id="PF01593"/>
    </source>
</evidence>
<comment type="function">
    <text evidence="6">Involved in coproporphyrin-dependent heme b biosynthesis. Catalyzes the oxidation of coproporphyrinogen III to coproporphyrin III.</text>
</comment>
<evidence type="ECO:0000256" key="4">
    <source>
        <dbReference type="ARBA" id="ARBA00023002"/>
    </source>
</evidence>
<dbReference type="Gene3D" id="1.10.3110.10">
    <property type="entry name" value="protoporphyrinogen ix oxidase, domain 3"/>
    <property type="match status" value="1"/>
</dbReference>
<reference evidence="8" key="1">
    <citation type="submission" date="2020-02" db="EMBL/GenBank/DDBJ databases">
        <authorList>
            <person name="Meier V. D."/>
        </authorList>
    </citation>
    <scope>NUCLEOTIDE SEQUENCE</scope>
    <source>
        <strain evidence="8">AVDCRST_MAG86</strain>
    </source>
</reference>
<evidence type="ECO:0000256" key="1">
    <source>
        <dbReference type="ARBA" id="ARBA00001974"/>
    </source>
</evidence>
<gene>
    <name evidence="8" type="ORF">AVDCRST_MAG86-1560</name>
</gene>
<comment type="similarity">
    <text evidence="6">Belongs to the protoporphyrinogen/coproporphyrinogen oxidase family. Coproporphyrinogen III oxidase subfamily.</text>
</comment>
<dbReference type="SUPFAM" id="SSF51905">
    <property type="entry name" value="FAD/NAD(P)-binding domain"/>
    <property type="match status" value="1"/>
</dbReference>
<keyword evidence="2 6" id="KW-0285">Flavoprotein</keyword>
<dbReference type="Gene3D" id="3.90.660.20">
    <property type="entry name" value="Protoporphyrinogen oxidase, mitochondrial, domain 2"/>
    <property type="match status" value="1"/>
</dbReference>
<dbReference type="InterPro" id="IPR002937">
    <property type="entry name" value="Amino_oxidase"/>
</dbReference>
<dbReference type="SUPFAM" id="SSF54373">
    <property type="entry name" value="FAD-linked reductases, C-terminal domain"/>
    <property type="match status" value="1"/>
</dbReference>